<accession>A0A8J7Q470</accession>
<protein>
    <submittedName>
        <fullName evidence="1">Uncharacterized protein</fullName>
    </submittedName>
</protein>
<dbReference type="RefSeq" id="WP_207856622.1">
    <property type="nucleotide sequence ID" value="NZ_JAFREP010000002.1"/>
</dbReference>
<gene>
    <name evidence="1" type="ORF">J3U88_02860</name>
</gene>
<proteinExistence type="predicted"/>
<reference evidence="1" key="1">
    <citation type="submission" date="2021-03" db="EMBL/GenBank/DDBJ databases">
        <authorList>
            <person name="Wang G."/>
        </authorList>
    </citation>
    <scope>NUCLEOTIDE SEQUENCE</scope>
    <source>
        <strain evidence="1">KCTC 12899</strain>
    </source>
</reference>
<name>A0A8J7Q470_9BACT</name>
<evidence type="ECO:0000313" key="1">
    <source>
        <dbReference type="EMBL" id="MBO1317386.1"/>
    </source>
</evidence>
<comment type="caution">
    <text evidence="1">The sequence shown here is derived from an EMBL/GenBank/DDBJ whole genome shotgun (WGS) entry which is preliminary data.</text>
</comment>
<dbReference type="EMBL" id="JAFREP010000002">
    <property type="protein sequence ID" value="MBO1317386.1"/>
    <property type="molecule type" value="Genomic_DNA"/>
</dbReference>
<organism evidence="1 2">
    <name type="scientific">Acanthopleuribacter pedis</name>
    <dbReference type="NCBI Taxonomy" id="442870"/>
    <lineage>
        <taxon>Bacteria</taxon>
        <taxon>Pseudomonadati</taxon>
        <taxon>Acidobacteriota</taxon>
        <taxon>Holophagae</taxon>
        <taxon>Acanthopleuribacterales</taxon>
        <taxon>Acanthopleuribacteraceae</taxon>
        <taxon>Acanthopleuribacter</taxon>
    </lineage>
</organism>
<sequence>MTDQPSSPFDILQQQVEKQNLSLDTDWCGFDEIYPYLEMMTLDGWVTCLTCDPLTNEPAYTFNLSPGSAGTEPMTGYAEERDSMLAQVVAAYLVTLPANHAVPTTQPWDPQPTELQARAMMTLAQIQGIPMSMYWHGVNDLWPLIEAVRDDGCSLFLKFDGQRNRNQMTLLIYGGALGDVRLRRDGDNLLDTLVQLMLDYAGVVPPRYRTNPSY</sequence>
<dbReference type="Proteomes" id="UP000664417">
    <property type="component" value="Unassembled WGS sequence"/>
</dbReference>
<dbReference type="AlphaFoldDB" id="A0A8J7Q470"/>
<evidence type="ECO:0000313" key="2">
    <source>
        <dbReference type="Proteomes" id="UP000664417"/>
    </source>
</evidence>
<keyword evidence="2" id="KW-1185">Reference proteome</keyword>